<dbReference type="Ensembl" id="ENSSLUT00000045389.1">
    <property type="protein sequence ID" value="ENSSLUP00000043998.1"/>
    <property type="gene ID" value="ENSSLUG00000019512.1"/>
</dbReference>
<keyword evidence="1" id="KW-1133">Transmembrane helix</keyword>
<keyword evidence="1" id="KW-0812">Transmembrane</keyword>
<reference evidence="2" key="2">
    <citation type="submission" date="2025-09" db="UniProtKB">
        <authorList>
            <consortium name="Ensembl"/>
        </authorList>
    </citation>
    <scope>IDENTIFICATION</scope>
</reference>
<keyword evidence="3" id="KW-1185">Reference proteome</keyword>
<sequence>MWMIANTQINVLIIPCVIIITSYKIYNSCAKYLFLCSKFPIVPTFNMVVCDEDEAS</sequence>
<dbReference type="Proteomes" id="UP000694568">
    <property type="component" value="Unplaced"/>
</dbReference>
<feature type="transmembrane region" description="Helical" evidence="1">
    <location>
        <begin position="7"/>
        <end position="26"/>
    </location>
</feature>
<reference evidence="2" key="1">
    <citation type="submission" date="2025-08" db="UniProtKB">
        <authorList>
            <consortium name="Ensembl"/>
        </authorList>
    </citation>
    <scope>IDENTIFICATION</scope>
</reference>
<accession>A0A8C9ZSG0</accession>
<name>A0A8C9ZSG0_SANLU</name>
<evidence type="ECO:0000313" key="2">
    <source>
        <dbReference type="Ensembl" id="ENSSLUP00000043998.1"/>
    </source>
</evidence>
<organism evidence="2 3">
    <name type="scientific">Sander lucioperca</name>
    <name type="common">Pike-perch</name>
    <name type="synonym">Perca lucioperca</name>
    <dbReference type="NCBI Taxonomy" id="283035"/>
    <lineage>
        <taxon>Eukaryota</taxon>
        <taxon>Metazoa</taxon>
        <taxon>Chordata</taxon>
        <taxon>Craniata</taxon>
        <taxon>Vertebrata</taxon>
        <taxon>Euteleostomi</taxon>
        <taxon>Actinopterygii</taxon>
        <taxon>Neopterygii</taxon>
        <taxon>Teleostei</taxon>
        <taxon>Neoteleostei</taxon>
        <taxon>Acanthomorphata</taxon>
        <taxon>Eupercaria</taxon>
        <taxon>Perciformes</taxon>
        <taxon>Percoidei</taxon>
        <taxon>Percidae</taxon>
        <taxon>Luciopercinae</taxon>
        <taxon>Sander</taxon>
    </lineage>
</organism>
<evidence type="ECO:0000313" key="3">
    <source>
        <dbReference type="Proteomes" id="UP000694568"/>
    </source>
</evidence>
<evidence type="ECO:0000256" key="1">
    <source>
        <dbReference type="SAM" id="Phobius"/>
    </source>
</evidence>
<dbReference type="AlphaFoldDB" id="A0A8C9ZSG0"/>
<proteinExistence type="predicted"/>
<protein>
    <submittedName>
        <fullName evidence="2">Uncharacterized protein</fullName>
    </submittedName>
</protein>
<keyword evidence="1" id="KW-0472">Membrane</keyword>